<proteinExistence type="predicted"/>
<keyword evidence="1" id="KW-1133">Transmembrane helix</keyword>
<evidence type="ECO:0000313" key="2">
    <source>
        <dbReference type="EMBL" id="ADR20352.1"/>
    </source>
</evidence>
<dbReference type="STRING" id="643867.Ftrac_0344"/>
<accession>E4TMQ4</accession>
<reference evidence="2 3" key="1">
    <citation type="journal article" date="2011" name="Stand. Genomic Sci.">
        <title>Complete genome sequence of Marivirga tractuosa type strain (H-43).</title>
        <authorList>
            <person name="Pagani I."/>
            <person name="Chertkov O."/>
            <person name="Lapidus A."/>
            <person name="Lucas S."/>
            <person name="Del Rio T.G."/>
            <person name="Tice H."/>
            <person name="Copeland A."/>
            <person name="Cheng J.F."/>
            <person name="Nolan M."/>
            <person name="Saunders E."/>
            <person name="Pitluck S."/>
            <person name="Held B."/>
            <person name="Goodwin L."/>
            <person name="Liolios K."/>
            <person name="Ovchinikova G."/>
            <person name="Ivanova N."/>
            <person name="Mavromatis K."/>
            <person name="Pati A."/>
            <person name="Chen A."/>
            <person name="Palaniappan K."/>
            <person name="Land M."/>
            <person name="Hauser L."/>
            <person name="Jeffries C.D."/>
            <person name="Detter J.C."/>
            <person name="Han C."/>
            <person name="Tapia R."/>
            <person name="Ngatchou-Djao O.D."/>
            <person name="Rohde M."/>
            <person name="Goker M."/>
            <person name="Spring S."/>
            <person name="Sikorski J."/>
            <person name="Woyke T."/>
            <person name="Bristow J."/>
            <person name="Eisen J.A."/>
            <person name="Markowitz V."/>
            <person name="Hugenholtz P."/>
            <person name="Klenk H.P."/>
            <person name="Kyrpides N.C."/>
        </authorList>
    </citation>
    <scope>NUCLEOTIDE SEQUENCE [LARGE SCALE GENOMIC DNA]</scope>
    <source>
        <strain evidence="3">ATCC 23168 / DSM 4126 / NBRC 15989 / NCIMB 1408 / VKM B-1430 / H-43</strain>
    </source>
</reference>
<organism evidence="2 3">
    <name type="scientific">Marivirga tractuosa (strain ATCC 23168 / DSM 4126 / NBRC 15989 / NCIMB 1408 / VKM B-1430 / H-43)</name>
    <name type="common">Microscilla tractuosa</name>
    <name type="synonym">Flexibacter tractuosus</name>
    <dbReference type="NCBI Taxonomy" id="643867"/>
    <lineage>
        <taxon>Bacteria</taxon>
        <taxon>Pseudomonadati</taxon>
        <taxon>Bacteroidota</taxon>
        <taxon>Cytophagia</taxon>
        <taxon>Cytophagales</taxon>
        <taxon>Marivirgaceae</taxon>
        <taxon>Marivirga</taxon>
    </lineage>
</organism>
<protein>
    <submittedName>
        <fullName evidence="2">Uncharacterized protein</fullName>
    </submittedName>
</protein>
<keyword evidence="1" id="KW-0812">Transmembrane</keyword>
<dbReference type="Proteomes" id="UP000008720">
    <property type="component" value="Chromosome"/>
</dbReference>
<keyword evidence="1" id="KW-0472">Membrane</keyword>
<dbReference type="AlphaFoldDB" id="E4TMQ4"/>
<dbReference type="HOGENOM" id="CLU_032906_0_0_10"/>
<dbReference type="EMBL" id="CP002349">
    <property type="protein sequence ID" value="ADR20352.1"/>
    <property type="molecule type" value="Genomic_DNA"/>
</dbReference>
<evidence type="ECO:0000313" key="3">
    <source>
        <dbReference type="Proteomes" id="UP000008720"/>
    </source>
</evidence>
<sequence>MNDWMINIGWENSIEAWHIAVLALVLILVLLLEVKKEKPRKPYRIIALLFGFISLYIIYLSPYVLSEKPQKSVLLVSQEISKTSIDSLQNQYGLEAFQHHSSFSFKQVGTEQRRGLSELDFQIDTAFVYGYFPQLNPAHFQVREEIEIRKGIKIDYPKSVALGDSLPIMIQNHSPKEVEVVAIIGNDSISESITSLGSSRILVLPKSSGFVLSEISTDHEQYHFAVKVEPAEDHVIQILAGSPDFEWKFLVDYLKSKEHSVYQKTQISKGKYKSAFINWHDSLQFNRGVANDLKVLFADAKAWEDLAPNFKNQYLKKLKENGGSLIFRTNPNSRIQLDLDKSKSTNIFSTSDNLLEQNNYNFLQFNNLYQLDEVAQNTVFRKIDPDLIYGIINFQDSYLLSLSGKNDQYEQIWSTVFNNLLRNSTDVFYDKSEWAVQHHPFFFRLWSEEPIEKIFIFNLNNDTIKLKRKSDFIFPERQHFMFYPEEIGWHFITFENQEEAIPFYVHSEALANHSEFLVNYKHDYLNYLNFETSNAAKKKTSNNQETVTIWLFFLFLLCIGYLWIEDKIT</sequence>
<gene>
    <name evidence="2" type="ordered locus">Ftrac_0344</name>
</gene>
<keyword evidence="3" id="KW-1185">Reference proteome</keyword>
<feature type="transmembrane region" description="Helical" evidence="1">
    <location>
        <begin position="16"/>
        <end position="34"/>
    </location>
</feature>
<dbReference type="KEGG" id="mtt:Ftrac_0344"/>
<feature type="transmembrane region" description="Helical" evidence="1">
    <location>
        <begin position="46"/>
        <end position="65"/>
    </location>
</feature>
<evidence type="ECO:0000256" key="1">
    <source>
        <dbReference type="SAM" id="Phobius"/>
    </source>
</evidence>
<name>E4TMQ4_MARTH</name>
<feature type="transmembrane region" description="Helical" evidence="1">
    <location>
        <begin position="547"/>
        <end position="564"/>
    </location>
</feature>